<dbReference type="CDD" id="cd03137">
    <property type="entry name" value="GATase1_AraC_1"/>
    <property type="match status" value="1"/>
</dbReference>
<dbReference type="SMART" id="SM00342">
    <property type="entry name" value="HTH_ARAC"/>
    <property type="match status" value="1"/>
</dbReference>
<dbReference type="InterPro" id="IPR002818">
    <property type="entry name" value="DJ-1/PfpI"/>
</dbReference>
<dbReference type="Pfam" id="PF01965">
    <property type="entry name" value="DJ-1_PfpI"/>
    <property type="match status" value="1"/>
</dbReference>
<dbReference type="GO" id="GO:0003700">
    <property type="term" value="F:DNA-binding transcription factor activity"/>
    <property type="evidence" value="ECO:0007669"/>
    <property type="project" value="InterPro"/>
</dbReference>
<dbReference type="Gene3D" id="1.10.10.60">
    <property type="entry name" value="Homeodomain-like"/>
    <property type="match status" value="1"/>
</dbReference>
<dbReference type="GO" id="GO:0043565">
    <property type="term" value="F:sequence-specific DNA binding"/>
    <property type="evidence" value="ECO:0007669"/>
    <property type="project" value="InterPro"/>
</dbReference>
<dbReference type="PANTHER" id="PTHR43130:SF3">
    <property type="entry name" value="HTH-TYPE TRANSCRIPTIONAL REGULATOR RV1931C"/>
    <property type="match status" value="1"/>
</dbReference>
<evidence type="ECO:0000256" key="2">
    <source>
        <dbReference type="ARBA" id="ARBA00023163"/>
    </source>
</evidence>
<comment type="caution">
    <text evidence="4">The sequence shown here is derived from an EMBL/GenBank/DDBJ whole genome shotgun (WGS) entry which is preliminary data.</text>
</comment>
<evidence type="ECO:0000256" key="1">
    <source>
        <dbReference type="ARBA" id="ARBA00023015"/>
    </source>
</evidence>
<dbReference type="SUPFAM" id="SSF46689">
    <property type="entry name" value="Homeodomain-like"/>
    <property type="match status" value="2"/>
</dbReference>
<dbReference type="InterPro" id="IPR018060">
    <property type="entry name" value="HTH_AraC"/>
</dbReference>
<reference evidence="4 5" key="1">
    <citation type="submission" date="2020-08" db="EMBL/GenBank/DDBJ databases">
        <title>Functional genomics of gut bacteria from endangered species of beetles.</title>
        <authorList>
            <person name="Carlos-Shanley C."/>
        </authorList>
    </citation>
    <scope>NUCLEOTIDE SEQUENCE [LARGE SCALE GENOMIC DNA]</scope>
    <source>
        <strain evidence="4 5">S00239</strain>
    </source>
</reference>
<name>A0A840L8L4_9BURK</name>
<dbReference type="InterPro" id="IPR009057">
    <property type="entry name" value="Homeodomain-like_sf"/>
</dbReference>
<dbReference type="PROSITE" id="PS01124">
    <property type="entry name" value="HTH_ARAC_FAMILY_2"/>
    <property type="match status" value="1"/>
</dbReference>
<gene>
    <name evidence="4" type="ORF">HNP55_001584</name>
</gene>
<keyword evidence="5" id="KW-1185">Reference proteome</keyword>
<sequence length="332" mass="35632">MNSKPSRLVVLLAYPGCQSLDVSGPWEVFSKAAAHAADLNGAGPPAYRLQLASPLGGPVRCNSGLQWADSTALARLRGPLDTVLVVGGDAGAFEPGGAAHGLLPWLRRKAPEVRRMGSVCTGAFALAAAGLLQGRRATTHWHSCAELALKYPGIRVEHDAIFVADPPLYSSAGITAGIDLALALVEDDLGQAVALAVARELVLYLRRPGGQSQFSAGLQAQARASDRFQALLAWMQEHPAADLSVGELAARMALSERHFARQFQQQTGCTPARFVAALRLERAKHHLEQTRWPLERVAQKAGFGSVDSLQRSLRQQAGITPEQYRQRFARLA</sequence>
<dbReference type="Proteomes" id="UP000562027">
    <property type="component" value="Unassembled WGS sequence"/>
</dbReference>
<keyword evidence="2" id="KW-0804">Transcription</keyword>
<dbReference type="PANTHER" id="PTHR43130">
    <property type="entry name" value="ARAC-FAMILY TRANSCRIPTIONAL REGULATOR"/>
    <property type="match status" value="1"/>
</dbReference>
<evidence type="ECO:0000313" key="4">
    <source>
        <dbReference type="EMBL" id="MBB4843065.1"/>
    </source>
</evidence>
<feature type="domain" description="HTH araC/xylS-type" evidence="3">
    <location>
        <begin position="229"/>
        <end position="327"/>
    </location>
</feature>
<keyword evidence="1" id="KW-0805">Transcription regulation</keyword>
<dbReference type="Gene3D" id="3.40.50.880">
    <property type="match status" value="1"/>
</dbReference>
<accession>A0A840L8L4</accession>
<dbReference type="InterPro" id="IPR052158">
    <property type="entry name" value="INH-QAR"/>
</dbReference>
<dbReference type="RefSeq" id="WP_246448286.1">
    <property type="nucleotide sequence ID" value="NZ_JACHLP010000003.1"/>
</dbReference>
<dbReference type="EMBL" id="JACHLP010000003">
    <property type="protein sequence ID" value="MBB4843065.1"/>
    <property type="molecule type" value="Genomic_DNA"/>
</dbReference>
<dbReference type="SUPFAM" id="SSF52317">
    <property type="entry name" value="Class I glutamine amidotransferase-like"/>
    <property type="match status" value="1"/>
</dbReference>
<organism evidence="4 5">
    <name type="scientific">Roseateles oligotrophus</name>
    <dbReference type="NCBI Taxonomy" id="1769250"/>
    <lineage>
        <taxon>Bacteria</taxon>
        <taxon>Pseudomonadati</taxon>
        <taxon>Pseudomonadota</taxon>
        <taxon>Betaproteobacteria</taxon>
        <taxon>Burkholderiales</taxon>
        <taxon>Sphaerotilaceae</taxon>
        <taxon>Roseateles</taxon>
    </lineage>
</organism>
<evidence type="ECO:0000259" key="3">
    <source>
        <dbReference type="PROSITE" id="PS01124"/>
    </source>
</evidence>
<dbReference type="InterPro" id="IPR029062">
    <property type="entry name" value="Class_I_gatase-like"/>
</dbReference>
<protein>
    <submittedName>
        <fullName evidence="4">Transcriptional regulator GlxA family with amidase domain</fullName>
    </submittedName>
</protein>
<proteinExistence type="predicted"/>
<evidence type="ECO:0000313" key="5">
    <source>
        <dbReference type="Proteomes" id="UP000562027"/>
    </source>
</evidence>
<dbReference type="AlphaFoldDB" id="A0A840L8L4"/>
<dbReference type="Pfam" id="PF12833">
    <property type="entry name" value="HTH_18"/>
    <property type="match status" value="1"/>
</dbReference>